<evidence type="ECO:0000256" key="1">
    <source>
        <dbReference type="ARBA" id="ARBA00005254"/>
    </source>
</evidence>
<dbReference type="InterPro" id="IPR014748">
    <property type="entry name" value="Enoyl-CoA_hydra_C"/>
</dbReference>
<keyword evidence="2" id="KW-0413">Isomerase</keyword>
<dbReference type="PANTHER" id="PTHR43459:SF1">
    <property type="entry name" value="EG:BACN32G11.4 PROTEIN"/>
    <property type="match status" value="1"/>
</dbReference>
<gene>
    <name evidence="2" type="ORF">C7M71_001130</name>
</gene>
<dbReference type="Gene3D" id="1.10.12.10">
    <property type="entry name" value="Lyase 2-enoyl-coa Hydratase, Chain A, domain 2"/>
    <property type="match status" value="1"/>
</dbReference>
<dbReference type="CDD" id="cd06558">
    <property type="entry name" value="crotonase-like"/>
    <property type="match status" value="1"/>
</dbReference>
<dbReference type="Pfam" id="PF00378">
    <property type="entry name" value="ECH_1"/>
    <property type="match status" value="1"/>
</dbReference>
<proteinExistence type="inferred from homology"/>
<dbReference type="PANTHER" id="PTHR43459">
    <property type="entry name" value="ENOYL-COA HYDRATASE"/>
    <property type="match status" value="1"/>
</dbReference>
<comment type="similarity">
    <text evidence="1">Belongs to the enoyl-CoA hydratase/isomerase family.</text>
</comment>
<dbReference type="RefSeq" id="WP_114914122.1">
    <property type="nucleotide sequence ID" value="NZ_CP031264.1"/>
</dbReference>
<protein>
    <submittedName>
        <fullName evidence="2">Enoyl-CoA hydratase/isomerase family protein</fullName>
    </submittedName>
</protein>
<dbReference type="OrthoDB" id="3473569at2"/>
<dbReference type="InterPro" id="IPR001753">
    <property type="entry name" value="Enoyl-CoA_hydra/iso"/>
</dbReference>
<evidence type="ECO:0000313" key="3">
    <source>
        <dbReference type="Proteomes" id="UP000249340"/>
    </source>
</evidence>
<evidence type="ECO:0000313" key="2">
    <source>
        <dbReference type="EMBL" id="AXI76286.1"/>
    </source>
</evidence>
<dbReference type="GO" id="GO:0016853">
    <property type="term" value="F:isomerase activity"/>
    <property type="evidence" value="ECO:0007669"/>
    <property type="project" value="UniProtKB-KW"/>
</dbReference>
<name>A0A345SRD1_9ACTN</name>
<dbReference type="Proteomes" id="UP000249340">
    <property type="component" value="Chromosome"/>
</dbReference>
<dbReference type="AlphaFoldDB" id="A0A345SRD1"/>
<accession>A0A345SRD1</accession>
<dbReference type="EMBL" id="CP031264">
    <property type="protein sequence ID" value="AXI76286.1"/>
    <property type="molecule type" value="Genomic_DNA"/>
</dbReference>
<dbReference type="InterPro" id="IPR029045">
    <property type="entry name" value="ClpP/crotonase-like_dom_sf"/>
</dbReference>
<sequence>MLDDFSAVGLDFKVADGIAWLTMNRPQLRNAVDHPLRNALIAAIAEVRDEPEIRAAVITGAGNAFCSGADLSQSDHIEIRPDGRRGSPANIAREDGRRFGWWRLIRDLWENEKPFVAAVNGPAYGFGCNFALACDLVIAAESARFSEVFVNRGLPLEGAGAYLLARSVSPVRAKEIALLGEPVTGAQAEEWGLANRCVPDDRLIEVAGDFARRLAAGPTIGLGHIKGQLNDAYDSSFDQVCKTEVTLLGLGIGDDAQEAMQAFKERRAPRFRGR</sequence>
<keyword evidence="3" id="KW-1185">Reference proteome</keyword>
<organism evidence="2 3">
    <name type="scientific">Peterkaempfera bronchialis</name>
    <dbReference type="NCBI Taxonomy" id="2126346"/>
    <lineage>
        <taxon>Bacteria</taxon>
        <taxon>Bacillati</taxon>
        <taxon>Actinomycetota</taxon>
        <taxon>Actinomycetes</taxon>
        <taxon>Kitasatosporales</taxon>
        <taxon>Streptomycetaceae</taxon>
        <taxon>Peterkaempfera</taxon>
    </lineage>
</organism>
<reference evidence="3" key="1">
    <citation type="submission" date="2018-07" db="EMBL/GenBank/DDBJ databases">
        <title>Streptacidiphilus bronchialis DSM 106435 chromosome.</title>
        <authorList>
            <person name="Batra D."/>
            <person name="Gulvik C.A."/>
        </authorList>
    </citation>
    <scope>NUCLEOTIDE SEQUENCE [LARGE SCALE GENOMIC DNA]</scope>
    <source>
        <strain evidence="3">DSM 106435</strain>
    </source>
</reference>
<dbReference type="Gene3D" id="3.90.226.10">
    <property type="entry name" value="2-enoyl-CoA Hydratase, Chain A, domain 1"/>
    <property type="match status" value="1"/>
</dbReference>
<dbReference type="KEGG" id="stri:C7M71_001130"/>
<dbReference type="SUPFAM" id="SSF52096">
    <property type="entry name" value="ClpP/crotonase"/>
    <property type="match status" value="1"/>
</dbReference>